<gene>
    <name evidence="9" type="ORF">RHSIM_Rhsim03G0254900</name>
</gene>
<keyword evidence="4" id="KW-0934">Plastid</keyword>
<dbReference type="EMBL" id="WJXA01000003">
    <property type="protein sequence ID" value="KAF7148198.1"/>
    <property type="molecule type" value="Genomic_DNA"/>
</dbReference>
<evidence type="ECO:0000256" key="4">
    <source>
        <dbReference type="ARBA" id="ARBA00022640"/>
    </source>
</evidence>
<dbReference type="GO" id="GO:0010287">
    <property type="term" value="C:plastoglobule"/>
    <property type="evidence" value="ECO:0007669"/>
    <property type="project" value="UniProtKB-SubCell"/>
</dbReference>
<evidence type="ECO:0000256" key="3">
    <source>
        <dbReference type="ARBA" id="ARBA00022603"/>
    </source>
</evidence>
<dbReference type="Proteomes" id="UP000626092">
    <property type="component" value="Unassembled WGS sequence"/>
</dbReference>
<feature type="domain" description="Methyltransferase type 11" evidence="8">
    <location>
        <begin position="275"/>
        <end position="375"/>
    </location>
</feature>
<dbReference type="InterPro" id="IPR013216">
    <property type="entry name" value="Methyltransf_11"/>
</dbReference>
<name>A0A834LV74_RHOSS</name>
<keyword evidence="2" id="KW-0150">Chloroplast</keyword>
<dbReference type="SUPFAM" id="SSF53335">
    <property type="entry name" value="S-adenosyl-L-methionine-dependent methyltransferases"/>
    <property type="match status" value="1"/>
</dbReference>
<evidence type="ECO:0000256" key="5">
    <source>
        <dbReference type="ARBA" id="ARBA00022679"/>
    </source>
</evidence>
<keyword evidence="10" id="KW-1185">Reference proteome</keyword>
<evidence type="ECO:0000313" key="9">
    <source>
        <dbReference type="EMBL" id="KAF7148198.1"/>
    </source>
</evidence>
<evidence type="ECO:0000256" key="2">
    <source>
        <dbReference type="ARBA" id="ARBA00022528"/>
    </source>
</evidence>
<comment type="subcellular location">
    <subcellularLocation>
        <location evidence="7">Plastid</location>
        <location evidence="7">Chloroplast</location>
        <location evidence="7">Plastoglobule</location>
    </subcellularLocation>
</comment>
<evidence type="ECO:0000313" key="10">
    <source>
        <dbReference type="Proteomes" id="UP000626092"/>
    </source>
</evidence>
<dbReference type="FunFam" id="3.40.50.150:FF:000144">
    <property type="entry name" value="Putative methyltransferase, chloroplastic"/>
    <property type="match status" value="1"/>
</dbReference>
<keyword evidence="5" id="KW-0808">Transferase</keyword>
<proteinExistence type="inferred from homology"/>
<dbReference type="Gene3D" id="3.40.50.150">
    <property type="entry name" value="Vaccinia Virus protein VP39"/>
    <property type="match status" value="1"/>
</dbReference>
<comment type="similarity">
    <text evidence="1">Belongs to the methyltransferase superfamily.</text>
</comment>
<evidence type="ECO:0000256" key="1">
    <source>
        <dbReference type="ARBA" id="ARBA00008361"/>
    </source>
</evidence>
<evidence type="ECO:0000256" key="7">
    <source>
        <dbReference type="ARBA" id="ARBA00060463"/>
    </source>
</evidence>
<comment type="caution">
    <text evidence="9">The sequence shown here is derived from an EMBL/GenBank/DDBJ whole genome shotgun (WGS) entry which is preliminary data.</text>
</comment>
<evidence type="ECO:0000259" key="8">
    <source>
        <dbReference type="Pfam" id="PF08241"/>
    </source>
</evidence>
<dbReference type="PANTHER" id="PTHR43591:SF99">
    <property type="entry name" value="OS06G0646000 PROTEIN"/>
    <property type="match status" value="1"/>
</dbReference>
<organism evidence="9 10">
    <name type="scientific">Rhododendron simsii</name>
    <name type="common">Sims's rhododendron</name>
    <dbReference type="NCBI Taxonomy" id="118357"/>
    <lineage>
        <taxon>Eukaryota</taxon>
        <taxon>Viridiplantae</taxon>
        <taxon>Streptophyta</taxon>
        <taxon>Embryophyta</taxon>
        <taxon>Tracheophyta</taxon>
        <taxon>Spermatophyta</taxon>
        <taxon>Magnoliopsida</taxon>
        <taxon>eudicotyledons</taxon>
        <taxon>Gunneridae</taxon>
        <taxon>Pentapetalae</taxon>
        <taxon>asterids</taxon>
        <taxon>Ericales</taxon>
        <taxon>Ericaceae</taxon>
        <taxon>Ericoideae</taxon>
        <taxon>Rhodoreae</taxon>
        <taxon>Rhododendron</taxon>
    </lineage>
</organism>
<dbReference type="GO" id="GO:0009820">
    <property type="term" value="P:alkaloid metabolic process"/>
    <property type="evidence" value="ECO:0007669"/>
    <property type="project" value="UniProtKB-KW"/>
</dbReference>
<dbReference type="InterPro" id="IPR029063">
    <property type="entry name" value="SAM-dependent_MTases_sf"/>
</dbReference>
<dbReference type="Pfam" id="PF08241">
    <property type="entry name" value="Methyltransf_11"/>
    <property type="match status" value="1"/>
</dbReference>
<protein>
    <recommendedName>
        <fullName evidence="8">Methyltransferase type 11 domain-containing protein</fullName>
    </recommendedName>
</protein>
<sequence>MEHHHSTRERILLFLYRDREKQNPKALESNQWLSRLLRLRFLVLIAPFSPNPLPFLTTVTNFVPIAFPSQYALPQRSFLNGYSLSLSRIFLLGLRRIESWFVSFRLWVDSFRVNWALGSTSTVQLRMFTLRISSSLDRDTYGVNQDFLFQGSITQPQVTSEVELFACPVCFEPLIRKGPPGFNLPAIYRSGFKCTNCYKTYSSKNIYLDLTVTAGTKDYIESQPARTELFRSPLVSFLYERGWRQNFNRTGFPGPDEEFNMAQEFFKPSEGGVLVDVSCGSGLFSRKFAKSGTYSKVIALDFSENMLRQCYDFIKNDDAIISTNLALVRADVSRLPFASGSIDAVHAGAALHCWPSSSNAIAEINRVLRSGGIFVGTTFLRVSSTTPEILRPFIRQGILQTYSYFTQEEIEDLCTTCGLINYTSKVQQSFIMFSAQKP</sequence>
<dbReference type="GO" id="GO:0032259">
    <property type="term" value="P:methylation"/>
    <property type="evidence" value="ECO:0007669"/>
    <property type="project" value="UniProtKB-KW"/>
</dbReference>
<keyword evidence="6" id="KW-0809">Transit peptide</keyword>
<evidence type="ECO:0000256" key="6">
    <source>
        <dbReference type="ARBA" id="ARBA00022946"/>
    </source>
</evidence>
<dbReference type="OrthoDB" id="10017101at2759"/>
<dbReference type="GO" id="GO:0008757">
    <property type="term" value="F:S-adenosylmethionine-dependent methyltransferase activity"/>
    <property type="evidence" value="ECO:0007669"/>
    <property type="project" value="InterPro"/>
</dbReference>
<dbReference type="PANTHER" id="PTHR43591">
    <property type="entry name" value="METHYLTRANSFERASE"/>
    <property type="match status" value="1"/>
</dbReference>
<dbReference type="AlphaFoldDB" id="A0A834LV74"/>
<keyword evidence="3" id="KW-0489">Methyltransferase</keyword>
<accession>A0A834LV74</accession>
<dbReference type="CDD" id="cd02440">
    <property type="entry name" value="AdoMet_MTases"/>
    <property type="match status" value="1"/>
</dbReference>
<reference evidence="9" key="1">
    <citation type="submission" date="2019-11" db="EMBL/GenBank/DDBJ databases">
        <authorList>
            <person name="Liu Y."/>
            <person name="Hou J."/>
            <person name="Li T.-Q."/>
            <person name="Guan C.-H."/>
            <person name="Wu X."/>
            <person name="Wu H.-Z."/>
            <person name="Ling F."/>
            <person name="Zhang R."/>
            <person name="Shi X.-G."/>
            <person name="Ren J.-P."/>
            <person name="Chen E.-F."/>
            <person name="Sun J.-M."/>
        </authorList>
    </citation>
    <scope>NUCLEOTIDE SEQUENCE</scope>
    <source>
        <strain evidence="9">Adult_tree_wgs_1</strain>
        <tissue evidence="9">Leaves</tissue>
    </source>
</reference>